<reference evidence="3" key="1">
    <citation type="submission" date="2015-09" db="EMBL/GenBank/DDBJ databases">
        <authorList>
            <consortium name="Pathogen Informatics"/>
        </authorList>
    </citation>
    <scope>NUCLEOTIDE SEQUENCE [LARGE SCALE GENOMIC DNA]</scope>
    <source>
        <strain evidence="3">Lake Konstanz</strain>
    </source>
</reference>
<dbReference type="VEuPathDB" id="TriTrypDB:BSAL_15420"/>
<organism evidence="2 3">
    <name type="scientific">Bodo saltans</name>
    <name type="common">Flagellated protozoan</name>
    <dbReference type="NCBI Taxonomy" id="75058"/>
    <lineage>
        <taxon>Eukaryota</taxon>
        <taxon>Discoba</taxon>
        <taxon>Euglenozoa</taxon>
        <taxon>Kinetoplastea</taxon>
        <taxon>Metakinetoplastina</taxon>
        <taxon>Eubodonida</taxon>
        <taxon>Bodonidae</taxon>
        <taxon>Bodo</taxon>
    </lineage>
</organism>
<sequence length="548" mass="57596">MFGKALLVALAIAVVVEGGVHVGSKAATDCSVGLTPTVTFVTSCATVSSLDAACWTPHAPGADDVVLLPGGTAASIPFEETFTPFSVKSATIAGGAKITMNGGAIVVTECLQVEGTLLLDTAKKIDNGTWTSTVYPADSSVPMVTDCAAVPRGFSPRICGPGTVYVAGSLTLNGLFASLWAQTTVASSAALSFNDESFLWGAVTNYGSISANKRFFFHGSLVNQAGANAMFSELRADFWTVDPGQRNATLSFVNYGSVTFTLPKDYDYNYNYISTKDVNGTGFVTLSFENHNDLLFVSWLRGPYSYCQPWGQIAFDLLNYGSTTWRGKQGYYGIGVATNYGAFLADQSQVGFSNYISDGGSTIATNGGGFNLGLSDAAIEKLKSTGVRGPYISTVILTKSRMSSPDATGTFRLHAPIVMDSGLEISAGATLSNEIPFEVSTMLLPGSNGVITIGGALVTGKKDEMKGKSASYVVLRTGSIVVPSASTTVLHADADLSIEDSGLLHVEGSMITREAKERKLRFQGHVFAIGAKNIQGEFSLDSVLTQID</sequence>
<proteinExistence type="predicted"/>
<accession>A0A0S4JDD7</accession>
<name>A0A0S4JDD7_BODSA</name>
<evidence type="ECO:0000256" key="1">
    <source>
        <dbReference type="SAM" id="SignalP"/>
    </source>
</evidence>
<feature type="signal peptide" evidence="1">
    <location>
        <begin position="1"/>
        <end position="18"/>
    </location>
</feature>
<feature type="chain" id="PRO_5006622360" evidence="1">
    <location>
        <begin position="19"/>
        <end position="548"/>
    </location>
</feature>
<keyword evidence="3" id="KW-1185">Reference proteome</keyword>
<evidence type="ECO:0000313" key="2">
    <source>
        <dbReference type="EMBL" id="CUG88440.1"/>
    </source>
</evidence>
<gene>
    <name evidence="2" type="ORF">BSAL_15420</name>
</gene>
<dbReference type="AlphaFoldDB" id="A0A0S4JDD7"/>
<evidence type="ECO:0000313" key="3">
    <source>
        <dbReference type="Proteomes" id="UP000051952"/>
    </source>
</evidence>
<keyword evidence="1" id="KW-0732">Signal</keyword>
<dbReference type="EMBL" id="CYKH01001644">
    <property type="protein sequence ID" value="CUG88440.1"/>
    <property type="molecule type" value="Genomic_DNA"/>
</dbReference>
<dbReference type="Proteomes" id="UP000051952">
    <property type="component" value="Unassembled WGS sequence"/>
</dbReference>
<protein>
    <submittedName>
        <fullName evidence="2">Membrane-associated protein, putative</fullName>
    </submittedName>
</protein>